<name>A0A4Q7Z9D0_9GAMM</name>
<evidence type="ECO:0000313" key="1">
    <source>
        <dbReference type="EMBL" id="RZU47147.1"/>
    </source>
</evidence>
<proteinExistence type="predicted"/>
<dbReference type="EMBL" id="SHKX01000011">
    <property type="protein sequence ID" value="RZU47147.1"/>
    <property type="molecule type" value="Genomic_DNA"/>
</dbReference>
<dbReference type="Proteomes" id="UP000292423">
    <property type="component" value="Unassembled WGS sequence"/>
</dbReference>
<reference evidence="1 2" key="1">
    <citation type="submission" date="2019-02" db="EMBL/GenBank/DDBJ databases">
        <title>Genomic Encyclopedia of Type Strains, Phase IV (KMG-IV): sequencing the most valuable type-strain genomes for metagenomic binning, comparative biology and taxonomic classification.</title>
        <authorList>
            <person name="Goeker M."/>
        </authorList>
    </citation>
    <scope>NUCLEOTIDE SEQUENCE [LARGE SCALE GENOMIC DNA]</scope>
    <source>
        <strain evidence="1 2">DSM 105135</strain>
    </source>
</reference>
<accession>A0A4Q7Z9D0</accession>
<keyword evidence="2" id="KW-1185">Reference proteome</keyword>
<evidence type="ECO:0000313" key="2">
    <source>
        <dbReference type="Proteomes" id="UP000292423"/>
    </source>
</evidence>
<organism evidence="1 2">
    <name type="scientific">Fluviicoccus keumensis</name>
    <dbReference type="NCBI Taxonomy" id="1435465"/>
    <lineage>
        <taxon>Bacteria</taxon>
        <taxon>Pseudomonadati</taxon>
        <taxon>Pseudomonadota</taxon>
        <taxon>Gammaproteobacteria</taxon>
        <taxon>Moraxellales</taxon>
        <taxon>Moraxellaceae</taxon>
        <taxon>Fluviicoccus</taxon>
    </lineage>
</organism>
<dbReference type="AlphaFoldDB" id="A0A4Q7Z9D0"/>
<sequence length="542" mass="61435">MRERFNTVAVAIPAQQFLIRCHVSVERQVPVMTEFAVRLLHLAGSLGVESLGAYFGLKGKEVNDLLDLLRVEGLIEEVDGKLTLTSYAEARFVSSGDGLPRFHRIAERQSRPVFELLTFSPIPKVLSGSYWDNTLDLAWDASGERNNRTVDQAQEAFHRHFHDIERQDRDDEQRRAFDVYKIDDITAGRRFNIPLPVHFDVDLDGNVEFDIESQLALLPEELRSTVYKLTAERIARQPQHADHFSEFVNVFNDDVLARYLDGVPDALPVSMSSTHVLREDTPRIMRRSNAKRHFVVANPQSSAKFDFASYVREVHGSANGLEYDAGKSRALLGALYMPKNQERFVELFRRSLHRFKANSSASTVFPKEMFWVVPDSDLWGRTESLRSLIEQLMNVTAKEWGEPIDLVAVCSGAQSEPMERLRWRANLLLDAGFSDVLLGPSLATSGRFEVLLLPGVAATALYHWKIPTSDVISVPLGFYSEEEDKLGKLLVFLKKVCEMKLHRIFRGSGKDGEDRKLKVEDASPTDFMYFSQFLNSSGKFSA</sequence>
<dbReference type="RefSeq" id="WP_130412385.1">
    <property type="nucleotide sequence ID" value="NZ_SHKX01000011.1"/>
</dbReference>
<gene>
    <name evidence="1" type="ORF">EV700_1540</name>
</gene>
<dbReference type="OrthoDB" id="9177208at2"/>
<protein>
    <submittedName>
        <fullName evidence="1">Uncharacterized protein</fullName>
    </submittedName>
</protein>
<comment type="caution">
    <text evidence="1">The sequence shown here is derived from an EMBL/GenBank/DDBJ whole genome shotgun (WGS) entry which is preliminary data.</text>
</comment>